<accession>Q1K4F5</accession>
<sequence length="354" mass="39708">MSQCQATYYDGHTTLSRQVQLSTTNGWLTISGHAFEQRYPLIQLRLSPPLGTLQRTLYLPDGGRCDLADDQLCCHLEQCLSQRRFVCFIHRWESSLKRAGIALLLTIAVVWGFIAFGIPILAGQVTEMIPPTIEVRTGEETLNLLDHAMLRPSHIQAARQTHIRQLFSTILLDLGDNRPYQLLFRQSTPIGANALALPGGTIILTDAMVNLAKSDEELIAVMAHEIGHIKHRHALRMVIQNTSAGFLVAALTGDLLSTTSLSAALPTMLVESKYSRDMERQADEYAVHYLTQKHIALTHFAAILNRLTKYHAEGADKDRVDSWNQYLRTHPTTTERIQALSLTRRPTEITNPKK</sequence>
<dbReference type="RefSeq" id="WP_005997333.1">
    <property type="nucleotide sequence ID" value="NZ_AAEW02000001.1"/>
</dbReference>
<feature type="transmembrane region" description="Helical" evidence="7">
    <location>
        <begin position="101"/>
        <end position="122"/>
    </location>
</feature>
<keyword evidence="2" id="KW-0479">Metal-binding</keyword>
<evidence type="ECO:0000256" key="3">
    <source>
        <dbReference type="ARBA" id="ARBA00022801"/>
    </source>
</evidence>
<proteinExistence type="inferred from homology"/>
<dbReference type="GO" id="GO:0016020">
    <property type="term" value="C:membrane"/>
    <property type="evidence" value="ECO:0007669"/>
    <property type="project" value="TreeGrafter"/>
</dbReference>
<gene>
    <name evidence="10" type="ORF">Dace_3014</name>
</gene>
<dbReference type="CDD" id="cd07332">
    <property type="entry name" value="M48C_Oma1_like"/>
    <property type="match status" value="1"/>
</dbReference>
<evidence type="ECO:0000313" key="10">
    <source>
        <dbReference type="EMBL" id="EAT17148.1"/>
    </source>
</evidence>
<dbReference type="Pfam" id="PF23368">
    <property type="entry name" value="DUF7092"/>
    <property type="match status" value="1"/>
</dbReference>
<evidence type="ECO:0000256" key="2">
    <source>
        <dbReference type="ARBA" id="ARBA00022723"/>
    </source>
</evidence>
<dbReference type="EMBL" id="AAEW02000001">
    <property type="protein sequence ID" value="EAT17148.1"/>
    <property type="molecule type" value="Genomic_DNA"/>
</dbReference>
<evidence type="ECO:0000313" key="11">
    <source>
        <dbReference type="Proteomes" id="UP000005695"/>
    </source>
</evidence>
<comment type="caution">
    <text evidence="10">The sequence shown here is derived from an EMBL/GenBank/DDBJ whole genome shotgun (WGS) entry which is preliminary data.</text>
</comment>
<keyword evidence="7" id="KW-1133">Transmembrane helix</keyword>
<protein>
    <submittedName>
        <fullName evidence="10">Peptidase M48, Ste24p</fullName>
    </submittedName>
</protein>
<evidence type="ECO:0000259" key="9">
    <source>
        <dbReference type="Pfam" id="PF23368"/>
    </source>
</evidence>
<keyword evidence="5 6" id="KW-0482">Metalloprotease</keyword>
<dbReference type="GO" id="GO:0051603">
    <property type="term" value="P:proteolysis involved in protein catabolic process"/>
    <property type="evidence" value="ECO:0007669"/>
    <property type="project" value="TreeGrafter"/>
</dbReference>
<evidence type="ECO:0000256" key="6">
    <source>
        <dbReference type="RuleBase" id="RU003983"/>
    </source>
</evidence>
<comment type="cofactor">
    <cofactor evidence="6">
        <name>Zn(2+)</name>
        <dbReference type="ChEBI" id="CHEBI:29105"/>
    </cofactor>
    <text evidence="6">Binds 1 zinc ion per subunit.</text>
</comment>
<dbReference type="PANTHER" id="PTHR22726:SF1">
    <property type="entry name" value="METALLOENDOPEPTIDASE OMA1, MITOCHONDRIAL"/>
    <property type="match status" value="1"/>
</dbReference>
<dbReference type="GO" id="GO:0046872">
    <property type="term" value="F:metal ion binding"/>
    <property type="evidence" value="ECO:0007669"/>
    <property type="project" value="UniProtKB-KW"/>
</dbReference>
<dbReference type="AlphaFoldDB" id="Q1K4F5"/>
<reference evidence="10" key="1">
    <citation type="submission" date="2006-05" db="EMBL/GenBank/DDBJ databases">
        <title>Annotation of the draft genome assembly of Desulfuromonas acetoxidans DSM 684.</title>
        <authorList>
            <consortium name="US DOE Joint Genome Institute (JGI-ORNL)"/>
            <person name="Larimer F."/>
            <person name="Land M."/>
            <person name="Hauser L."/>
        </authorList>
    </citation>
    <scope>NUCLEOTIDE SEQUENCE [LARGE SCALE GENOMIC DNA]</scope>
    <source>
        <strain evidence="10">DSM 684</strain>
    </source>
</reference>
<dbReference type="Proteomes" id="UP000005695">
    <property type="component" value="Unassembled WGS sequence"/>
</dbReference>
<dbReference type="InterPro" id="IPR001915">
    <property type="entry name" value="Peptidase_M48"/>
</dbReference>
<evidence type="ECO:0000256" key="4">
    <source>
        <dbReference type="ARBA" id="ARBA00022833"/>
    </source>
</evidence>
<evidence type="ECO:0000256" key="1">
    <source>
        <dbReference type="ARBA" id="ARBA00022670"/>
    </source>
</evidence>
<evidence type="ECO:0000256" key="5">
    <source>
        <dbReference type="ARBA" id="ARBA00023049"/>
    </source>
</evidence>
<dbReference type="GO" id="GO:0004222">
    <property type="term" value="F:metalloendopeptidase activity"/>
    <property type="evidence" value="ECO:0007669"/>
    <property type="project" value="InterPro"/>
</dbReference>
<keyword evidence="7" id="KW-0812">Transmembrane</keyword>
<evidence type="ECO:0000259" key="8">
    <source>
        <dbReference type="Pfam" id="PF01435"/>
    </source>
</evidence>
<feature type="domain" description="DUF7092" evidence="9">
    <location>
        <begin position="4"/>
        <end position="75"/>
    </location>
</feature>
<dbReference type="InterPro" id="IPR051156">
    <property type="entry name" value="Mito/Outer_Membr_Metalloprot"/>
</dbReference>
<keyword evidence="7" id="KW-0472">Membrane</keyword>
<dbReference type="Gene3D" id="3.30.2010.10">
    <property type="entry name" value="Metalloproteases ('zincins'), catalytic domain"/>
    <property type="match status" value="1"/>
</dbReference>
<keyword evidence="3 6" id="KW-0378">Hydrolase</keyword>
<feature type="domain" description="Peptidase M48" evidence="8">
    <location>
        <begin position="192"/>
        <end position="341"/>
    </location>
</feature>
<keyword evidence="11" id="KW-1185">Reference proteome</keyword>
<evidence type="ECO:0000256" key="7">
    <source>
        <dbReference type="SAM" id="Phobius"/>
    </source>
</evidence>
<organism evidence="10 11">
    <name type="scientific">Desulfuromonas acetoxidans (strain DSM 684 / 11070)</name>
    <dbReference type="NCBI Taxonomy" id="281689"/>
    <lineage>
        <taxon>Bacteria</taxon>
        <taxon>Pseudomonadati</taxon>
        <taxon>Thermodesulfobacteriota</taxon>
        <taxon>Desulfuromonadia</taxon>
        <taxon>Desulfuromonadales</taxon>
        <taxon>Desulfuromonadaceae</taxon>
        <taxon>Desulfuromonas</taxon>
    </lineage>
</organism>
<dbReference type="PANTHER" id="PTHR22726">
    <property type="entry name" value="METALLOENDOPEPTIDASE OMA1"/>
    <property type="match status" value="1"/>
</dbReference>
<keyword evidence="4 6" id="KW-0862">Zinc</keyword>
<comment type="similarity">
    <text evidence="6">Belongs to the peptidase M48 family.</text>
</comment>
<keyword evidence="1 6" id="KW-0645">Protease</keyword>
<reference evidence="10" key="2">
    <citation type="submission" date="2006-05" db="EMBL/GenBank/DDBJ databases">
        <title>Sequencing of the draft genome and assembly of Desulfuromonas acetoxidans DSM 684.</title>
        <authorList>
            <consortium name="US DOE Joint Genome Institute (JGI-PGF)"/>
            <person name="Copeland A."/>
            <person name="Lucas S."/>
            <person name="Lapidus A."/>
            <person name="Barry K."/>
            <person name="Detter J.C."/>
            <person name="Glavina del Rio T."/>
            <person name="Hammon N."/>
            <person name="Israni S."/>
            <person name="Dalin E."/>
            <person name="Tice H."/>
            <person name="Bruce D."/>
            <person name="Pitluck S."/>
            <person name="Richardson P."/>
        </authorList>
    </citation>
    <scope>NUCLEOTIDE SEQUENCE [LARGE SCALE GENOMIC DNA]</scope>
    <source>
        <strain evidence="10">DSM 684</strain>
    </source>
</reference>
<dbReference type="OrthoDB" id="9810445at2"/>
<name>Q1K4F5_DESA6</name>
<dbReference type="InterPro" id="IPR055518">
    <property type="entry name" value="DUF7092"/>
</dbReference>
<dbReference type="Pfam" id="PF01435">
    <property type="entry name" value="Peptidase_M48"/>
    <property type="match status" value="1"/>
</dbReference>